<dbReference type="Proteomes" id="UP000314294">
    <property type="component" value="Unassembled WGS sequence"/>
</dbReference>
<evidence type="ECO:0000256" key="1">
    <source>
        <dbReference type="SAM" id="Phobius"/>
    </source>
</evidence>
<comment type="caution">
    <text evidence="2">The sequence shown here is derived from an EMBL/GenBank/DDBJ whole genome shotgun (WGS) entry which is preliminary data.</text>
</comment>
<keyword evidence="1" id="KW-1133">Transmembrane helix</keyword>
<feature type="transmembrane region" description="Helical" evidence="1">
    <location>
        <begin position="89"/>
        <end position="111"/>
    </location>
</feature>
<proteinExistence type="predicted"/>
<reference evidence="2 3" key="1">
    <citation type="submission" date="2019-03" db="EMBL/GenBank/DDBJ databases">
        <title>First draft genome of Liparis tanakae, snailfish: a comprehensive survey of snailfish specific genes.</title>
        <authorList>
            <person name="Kim W."/>
            <person name="Song I."/>
            <person name="Jeong J.-H."/>
            <person name="Kim D."/>
            <person name="Kim S."/>
            <person name="Ryu S."/>
            <person name="Song J.Y."/>
            <person name="Lee S.K."/>
        </authorList>
    </citation>
    <scope>NUCLEOTIDE SEQUENCE [LARGE SCALE GENOMIC DNA]</scope>
    <source>
        <tissue evidence="2">Muscle</tissue>
    </source>
</reference>
<keyword evidence="1" id="KW-0472">Membrane</keyword>
<keyword evidence="1" id="KW-0812">Transmembrane</keyword>
<sequence>MQFTSEGQWGGARHLGPLSLCPVGPFSNPTIHHTTEHYPDVHCHMVPCPSTRTGVMHHGDSVTDSRARGRLVRQKEMCLVSVNRPVYSFIYPSCFILLLLLVAFIITILSIPSCSGAAPLVFVYSVGVQPLWVAKVMVVRVVKVVVEMVGVVGQRGVVGHRLVLLSYPEMHYRQ</sequence>
<evidence type="ECO:0000313" key="3">
    <source>
        <dbReference type="Proteomes" id="UP000314294"/>
    </source>
</evidence>
<dbReference type="AlphaFoldDB" id="A0A4Z2IML4"/>
<keyword evidence="3" id="KW-1185">Reference proteome</keyword>
<gene>
    <name evidence="2" type="ORF">EYF80_010525</name>
</gene>
<accession>A0A4Z2IML4</accession>
<feature type="transmembrane region" description="Helical" evidence="1">
    <location>
        <begin position="117"/>
        <end position="138"/>
    </location>
</feature>
<name>A0A4Z2IML4_9TELE</name>
<protein>
    <submittedName>
        <fullName evidence="2">Uncharacterized protein</fullName>
    </submittedName>
</protein>
<organism evidence="2 3">
    <name type="scientific">Liparis tanakae</name>
    <name type="common">Tanaka's snailfish</name>
    <dbReference type="NCBI Taxonomy" id="230148"/>
    <lineage>
        <taxon>Eukaryota</taxon>
        <taxon>Metazoa</taxon>
        <taxon>Chordata</taxon>
        <taxon>Craniata</taxon>
        <taxon>Vertebrata</taxon>
        <taxon>Euteleostomi</taxon>
        <taxon>Actinopterygii</taxon>
        <taxon>Neopterygii</taxon>
        <taxon>Teleostei</taxon>
        <taxon>Neoteleostei</taxon>
        <taxon>Acanthomorphata</taxon>
        <taxon>Eupercaria</taxon>
        <taxon>Perciformes</taxon>
        <taxon>Cottioidei</taxon>
        <taxon>Cottales</taxon>
        <taxon>Liparidae</taxon>
        <taxon>Liparis</taxon>
    </lineage>
</organism>
<evidence type="ECO:0000313" key="2">
    <source>
        <dbReference type="EMBL" id="TNN79280.1"/>
    </source>
</evidence>
<dbReference type="EMBL" id="SRLO01000066">
    <property type="protein sequence ID" value="TNN79280.1"/>
    <property type="molecule type" value="Genomic_DNA"/>
</dbReference>